<proteinExistence type="predicted"/>
<comment type="caution">
    <text evidence="2">The sequence shown here is derived from an EMBL/GenBank/DDBJ whole genome shotgun (WGS) entry which is preliminary data.</text>
</comment>
<dbReference type="PATRIC" id="fig|68170.10.peg.2509"/>
<evidence type="ECO:0000256" key="1">
    <source>
        <dbReference type="SAM" id="SignalP"/>
    </source>
</evidence>
<reference evidence="2 3" key="1">
    <citation type="submission" date="2015-02" db="EMBL/GenBank/DDBJ databases">
        <authorList>
            <person name="Ju K.-S."/>
            <person name="Doroghazi J.R."/>
            <person name="Metcalf W."/>
        </authorList>
    </citation>
    <scope>NUCLEOTIDE SEQUENCE [LARGE SCALE GENOMIC DNA]</scope>
    <source>
        <strain evidence="2 3">NRRL B-16140</strain>
    </source>
</reference>
<evidence type="ECO:0000313" key="2">
    <source>
        <dbReference type="EMBL" id="KJK33591.1"/>
    </source>
</evidence>
<keyword evidence="1" id="KW-0732">Signal</keyword>
<dbReference type="EMBL" id="JYJG01000516">
    <property type="protein sequence ID" value="KJK33591.1"/>
    <property type="molecule type" value="Genomic_DNA"/>
</dbReference>
<organism evidence="2 3">
    <name type="scientific">Lentzea aerocolonigenes</name>
    <name type="common">Lechevalieria aerocolonigenes</name>
    <name type="synonym">Saccharothrix aerocolonigenes</name>
    <dbReference type="NCBI Taxonomy" id="68170"/>
    <lineage>
        <taxon>Bacteria</taxon>
        <taxon>Bacillati</taxon>
        <taxon>Actinomycetota</taxon>
        <taxon>Actinomycetes</taxon>
        <taxon>Pseudonocardiales</taxon>
        <taxon>Pseudonocardiaceae</taxon>
        <taxon>Lentzea</taxon>
    </lineage>
</organism>
<protein>
    <submittedName>
        <fullName evidence="2">Uncharacterized protein</fullName>
    </submittedName>
</protein>
<keyword evidence="3" id="KW-1185">Reference proteome</keyword>
<feature type="chain" id="PRO_5002441191" evidence="1">
    <location>
        <begin position="23"/>
        <end position="115"/>
    </location>
</feature>
<sequence>MMRAVIAGAAVLCLVAAPAAQAAWQTSAPGTGKAVAGQLVALTPITCTGTTVRWTAVGGPATYSVYFANGNNYPATPDVVTGNTSATAPGKVNVLIKAAVGTWSTQAESAGKICS</sequence>
<accession>A0A0F0GFZ6</accession>
<dbReference type="AlphaFoldDB" id="A0A0F0GFZ6"/>
<name>A0A0F0GFZ6_LENAE</name>
<feature type="signal peptide" evidence="1">
    <location>
        <begin position="1"/>
        <end position="22"/>
    </location>
</feature>
<gene>
    <name evidence="2" type="ORF">UK23_45470</name>
</gene>
<evidence type="ECO:0000313" key="3">
    <source>
        <dbReference type="Proteomes" id="UP000033393"/>
    </source>
</evidence>
<dbReference type="Proteomes" id="UP000033393">
    <property type="component" value="Unassembled WGS sequence"/>
</dbReference>